<proteinExistence type="inferred from homology"/>
<evidence type="ECO:0000256" key="3">
    <source>
        <dbReference type="ARBA" id="ARBA00022630"/>
    </source>
</evidence>
<organism evidence="8 9">
    <name type="scientific">Pseudooceanicola nitratireducens</name>
    <dbReference type="NCBI Taxonomy" id="517719"/>
    <lineage>
        <taxon>Bacteria</taxon>
        <taxon>Pseudomonadati</taxon>
        <taxon>Pseudomonadota</taxon>
        <taxon>Alphaproteobacteria</taxon>
        <taxon>Rhodobacterales</taxon>
        <taxon>Paracoccaceae</taxon>
        <taxon>Pseudooceanicola</taxon>
    </lineage>
</organism>
<feature type="domain" description="Acyl-CoA dehydrogenase/oxidase C-terminal" evidence="6">
    <location>
        <begin position="231"/>
        <end position="368"/>
    </location>
</feature>
<evidence type="ECO:0000313" key="8">
    <source>
        <dbReference type="EMBL" id="SFC89624.1"/>
    </source>
</evidence>
<dbReference type="GO" id="GO:0050660">
    <property type="term" value="F:flavin adenine dinucleotide binding"/>
    <property type="evidence" value="ECO:0007669"/>
    <property type="project" value="InterPro"/>
</dbReference>
<dbReference type="SUPFAM" id="SSF56645">
    <property type="entry name" value="Acyl-CoA dehydrogenase NM domain-like"/>
    <property type="match status" value="1"/>
</dbReference>
<dbReference type="Gene3D" id="1.20.140.10">
    <property type="entry name" value="Butyryl-CoA Dehydrogenase, subunit A, domain 3"/>
    <property type="match status" value="1"/>
</dbReference>
<dbReference type="SUPFAM" id="SSF47203">
    <property type="entry name" value="Acyl-CoA dehydrogenase C-terminal domain-like"/>
    <property type="match status" value="1"/>
</dbReference>
<gene>
    <name evidence="8" type="ORF">SAMN05421762_2634</name>
</gene>
<dbReference type="Pfam" id="PF00441">
    <property type="entry name" value="Acyl-CoA_dh_1"/>
    <property type="match status" value="1"/>
</dbReference>
<evidence type="ECO:0000256" key="5">
    <source>
        <dbReference type="ARBA" id="ARBA00023002"/>
    </source>
</evidence>
<dbReference type="RefSeq" id="WP_093447254.1">
    <property type="nucleotide sequence ID" value="NZ_FNZG01000001.1"/>
</dbReference>
<dbReference type="Gene3D" id="1.10.540.10">
    <property type="entry name" value="Acyl-CoA dehydrogenase/oxidase, N-terminal domain"/>
    <property type="match status" value="1"/>
</dbReference>
<dbReference type="PANTHER" id="PTHR43884">
    <property type="entry name" value="ACYL-COA DEHYDROGENASE"/>
    <property type="match status" value="1"/>
</dbReference>
<comment type="cofactor">
    <cofactor evidence="1">
        <name>FAD</name>
        <dbReference type="ChEBI" id="CHEBI:57692"/>
    </cofactor>
</comment>
<dbReference type="InterPro" id="IPR046373">
    <property type="entry name" value="Acyl-CoA_Oxase/DH_mid-dom_sf"/>
</dbReference>
<protein>
    <recommendedName>
        <fullName evidence="10">Acyl-CoA dehydrogenase</fullName>
    </recommendedName>
</protein>
<dbReference type="Pfam" id="PF02771">
    <property type="entry name" value="Acyl-CoA_dh_N"/>
    <property type="match status" value="1"/>
</dbReference>
<evidence type="ECO:0000313" key="9">
    <source>
        <dbReference type="Proteomes" id="UP000231644"/>
    </source>
</evidence>
<dbReference type="Gene3D" id="2.40.110.10">
    <property type="entry name" value="Butyryl-CoA Dehydrogenase, subunit A, domain 2"/>
    <property type="match status" value="1"/>
</dbReference>
<dbReference type="InterPro" id="IPR037069">
    <property type="entry name" value="AcylCoA_DH/ox_N_sf"/>
</dbReference>
<dbReference type="InterPro" id="IPR009075">
    <property type="entry name" value="AcylCo_DH/oxidase_C"/>
</dbReference>
<dbReference type="EMBL" id="FOLX01000001">
    <property type="protein sequence ID" value="SFC89624.1"/>
    <property type="molecule type" value="Genomic_DNA"/>
</dbReference>
<name>A0A1I1MW13_9RHOB</name>
<evidence type="ECO:0000256" key="1">
    <source>
        <dbReference type="ARBA" id="ARBA00001974"/>
    </source>
</evidence>
<accession>A0A1I1MW13</accession>
<evidence type="ECO:0000256" key="4">
    <source>
        <dbReference type="ARBA" id="ARBA00022827"/>
    </source>
</evidence>
<dbReference type="Proteomes" id="UP000231644">
    <property type="component" value="Unassembled WGS sequence"/>
</dbReference>
<dbReference type="GO" id="GO:0003995">
    <property type="term" value="F:acyl-CoA dehydrogenase activity"/>
    <property type="evidence" value="ECO:0007669"/>
    <property type="project" value="TreeGrafter"/>
</dbReference>
<keyword evidence="5" id="KW-0560">Oxidoreductase</keyword>
<dbReference type="InterPro" id="IPR009100">
    <property type="entry name" value="AcylCoA_DH/oxidase_NM_dom_sf"/>
</dbReference>
<evidence type="ECO:0000259" key="6">
    <source>
        <dbReference type="Pfam" id="PF00441"/>
    </source>
</evidence>
<keyword evidence="3" id="KW-0285">Flavoprotein</keyword>
<dbReference type="InterPro" id="IPR036250">
    <property type="entry name" value="AcylCo_DH-like_C"/>
</dbReference>
<keyword evidence="4" id="KW-0274">FAD</keyword>
<dbReference type="STRING" id="517719.SAMN05421762_2634"/>
<keyword evidence="9" id="KW-1185">Reference proteome</keyword>
<reference evidence="8 9" key="1">
    <citation type="submission" date="2016-10" db="EMBL/GenBank/DDBJ databases">
        <authorList>
            <person name="de Groot N.N."/>
        </authorList>
    </citation>
    <scope>NUCLEOTIDE SEQUENCE [LARGE SCALE GENOMIC DNA]</scope>
    <source>
        <strain evidence="8 9">DSM 29619</strain>
    </source>
</reference>
<dbReference type="InterPro" id="IPR013786">
    <property type="entry name" value="AcylCoA_DH/ox_N"/>
</dbReference>
<evidence type="ECO:0000256" key="2">
    <source>
        <dbReference type="ARBA" id="ARBA00009347"/>
    </source>
</evidence>
<feature type="domain" description="Acyl-CoA dehydrogenase/oxidase N-terminal" evidence="7">
    <location>
        <begin position="13"/>
        <end position="88"/>
    </location>
</feature>
<dbReference type="PANTHER" id="PTHR43884:SF20">
    <property type="entry name" value="ACYL-COA DEHYDROGENASE FADE28"/>
    <property type="match status" value="1"/>
</dbReference>
<sequence>MPKIILDDPDQTLSMLRESVETLATRVDGAARLRRRRADGGDLDRDLWSEMAAAGWLGLLLPEDMGGSALGPAELAVLAEGLGRNLLTEPFAALAVLPGQILSAIGTPAAATIAQGLADGSRITPLLWQDAQGARAPLTLAGNGEAMTLSGTAHFVTAAASATDLLVLSERDGVPALVVLPARNGPAGSGGITVSSRPGLDGATIGQVTLSDVAVAQDQILAQGTAVETALQAAIQITRFALAAELAGVGAKALEDTVAYTRDRVQFGQSIASFQVIQHRLVDMWSDAEFACSAVTNAVEMLTEDTPAAAAQAVLAAKARAGDSAVTITRRAIHLHGAMGFTDECNIGLFNKRAITLNAMLGQSEDLRLEFLAQEMATKSTAA</sequence>
<comment type="similarity">
    <text evidence="2">Belongs to the acyl-CoA dehydrogenase family.</text>
</comment>
<evidence type="ECO:0000259" key="7">
    <source>
        <dbReference type="Pfam" id="PF02771"/>
    </source>
</evidence>
<dbReference type="AlphaFoldDB" id="A0A1I1MW13"/>
<evidence type="ECO:0008006" key="10">
    <source>
        <dbReference type="Google" id="ProtNLM"/>
    </source>
</evidence>
<dbReference type="OrthoDB" id="7328575at2"/>